<dbReference type="AlphaFoldDB" id="A0A645HWU5"/>
<organism evidence="1">
    <name type="scientific">bioreactor metagenome</name>
    <dbReference type="NCBI Taxonomy" id="1076179"/>
    <lineage>
        <taxon>unclassified sequences</taxon>
        <taxon>metagenomes</taxon>
        <taxon>ecological metagenomes</taxon>
    </lineage>
</organism>
<reference evidence="1" key="1">
    <citation type="submission" date="2019-08" db="EMBL/GenBank/DDBJ databases">
        <authorList>
            <person name="Kucharzyk K."/>
            <person name="Murdoch R.W."/>
            <person name="Higgins S."/>
            <person name="Loffler F."/>
        </authorList>
    </citation>
    <scope>NUCLEOTIDE SEQUENCE</scope>
</reference>
<name>A0A645HWU5_9ZZZZ</name>
<evidence type="ECO:0000313" key="1">
    <source>
        <dbReference type="EMBL" id="MPN43488.1"/>
    </source>
</evidence>
<protein>
    <submittedName>
        <fullName evidence="1">Uncharacterized protein</fullName>
    </submittedName>
</protein>
<dbReference type="EMBL" id="VSSQ01101921">
    <property type="protein sequence ID" value="MPN43488.1"/>
    <property type="molecule type" value="Genomic_DNA"/>
</dbReference>
<sequence>MITLNANLPKYIPGQPLLAIFDCGFTRHSNAVIPASQQIAEIALQIIAVKHIHIGATNNLKDIEKNDLIEYEIFGETP</sequence>
<comment type="caution">
    <text evidence="1">The sequence shown here is derived from an EMBL/GenBank/DDBJ whole genome shotgun (WGS) entry which is preliminary data.</text>
</comment>
<gene>
    <name evidence="1" type="ORF">SDC9_191048</name>
</gene>
<accession>A0A645HWU5</accession>
<proteinExistence type="predicted"/>